<evidence type="ECO:0000259" key="7">
    <source>
        <dbReference type="PROSITE" id="PS50969"/>
    </source>
</evidence>
<dbReference type="GO" id="GO:0008420">
    <property type="term" value="F:RNA polymerase II CTD heptapeptide repeat phosphatase activity"/>
    <property type="evidence" value="ECO:0007669"/>
    <property type="project" value="InterPro"/>
</dbReference>
<dbReference type="PROSITE" id="PS50969">
    <property type="entry name" value="FCP1"/>
    <property type="match status" value="1"/>
</dbReference>
<evidence type="ECO:0000313" key="9">
    <source>
        <dbReference type="Proteomes" id="UP000886595"/>
    </source>
</evidence>
<dbReference type="OrthoDB" id="10249888at2759"/>
<dbReference type="InterPro" id="IPR004274">
    <property type="entry name" value="FCP1_dom"/>
</dbReference>
<evidence type="ECO:0000256" key="4">
    <source>
        <dbReference type="ARBA" id="ARBA00023242"/>
    </source>
</evidence>
<dbReference type="EMBL" id="JAAMPC010000017">
    <property type="protein sequence ID" value="KAG2246345.1"/>
    <property type="molecule type" value="Genomic_DNA"/>
</dbReference>
<comment type="catalytic activity">
    <reaction evidence="5">
        <text>O-phospho-L-seryl-[protein] + H2O = L-seryl-[protein] + phosphate</text>
        <dbReference type="Rhea" id="RHEA:20629"/>
        <dbReference type="Rhea" id="RHEA-COMP:9863"/>
        <dbReference type="Rhea" id="RHEA-COMP:11604"/>
        <dbReference type="ChEBI" id="CHEBI:15377"/>
        <dbReference type="ChEBI" id="CHEBI:29999"/>
        <dbReference type="ChEBI" id="CHEBI:43474"/>
        <dbReference type="ChEBI" id="CHEBI:83421"/>
        <dbReference type="EC" id="3.1.3.16"/>
    </reaction>
</comment>
<feature type="domain" description="FCP1 homology" evidence="7">
    <location>
        <begin position="95"/>
        <end position="267"/>
    </location>
</feature>
<dbReference type="PANTHER" id="PTHR23081">
    <property type="entry name" value="RNA POLYMERASE II CTD PHOSPHATASE"/>
    <property type="match status" value="1"/>
</dbReference>
<dbReference type="InterPro" id="IPR039189">
    <property type="entry name" value="Fcp1"/>
</dbReference>
<evidence type="ECO:0000256" key="3">
    <source>
        <dbReference type="ARBA" id="ARBA00022801"/>
    </source>
</evidence>
<dbReference type="Pfam" id="PF03031">
    <property type="entry name" value="NIF"/>
    <property type="match status" value="1"/>
</dbReference>
<keyword evidence="3" id="KW-0378">Hydrolase</keyword>
<name>A0A8X7TLD7_BRACI</name>
<dbReference type="PANTHER" id="PTHR23081:SF21">
    <property type="entry name" value="RNA POLYMERASE II C-TERMINAL DOMAIN PHOSPHATASE-LIKE-RELATED"/>
    <property type="match status" value="1"/>
</dbReference>
<evidence type="ECO:0000256" key="1">
    <source>
        <dbReference type="ARBA" id="ARBA00004123"/>
    </source>
</evidence>
<dbReference type="SUPFAM" id="SSF56784">
    <property type="entry name" value="HAD-like"/>
    <property type="match status" value="1"/>
</dbReference>
<evidence type="ECO:0000313" key="8">
    <source>
        <dbReference type="EMBL" id="KAG2246345.1"/>
    </source>
</evidence>
<keyword evidence="4" id="KW-0539">Nucleus</keyword>
<dbReference type="GO" id="GO:0005634">
    <property type="term" value="C:nucleus"/>
    <property type="evidence" value="ECO:0007669"/>
    <property type="project" value="UniProtKB-SubCell"/>
</dbReference>
<gene>
    <name evidence="8" type="ORF">Bca52824_085973</name>
</gene>
<dbReference type="InterPro" id="IPR036412">
    <property type="entry name" value="HAD-like_sf"/>
</dbReference>
<comment type="catalytic activity">
    <reaction evidence="6">
        <text>O-phospho-L-threonyl-[protein] + H2O = L-threonyl-[protein] + phosphate</text>
        <dbReference type="Rhea" id="RHEA:47004"/>
        <dbReference type="Rhea" id="RHEA-COMP:11060"/>
        <dbReference type="Rhea" id="RHEA-COMP:11605"/>
        <dbReference type="ChEBI" id="CHEBI:15377"/>
        <dbReference type="ChEBI" id="CHEBI:30013"/>
        <dbReference type="ChEBI" id="CHEBI:43474"/>
        <dbReference type="ChEBI" id="CHEBI:61977"/>
        <dbReference type="EC" id="3.1.3.16"/>
    </reaction>
</comment>
<evidence type="ECO:0000256" key="6">
    <source>
        <dbReference type="ARBA" id="ARBA00048336"/>
    </source>
</evidence>
<reference evidence="8 9" key="1">
    <citation type="submission" date="2020-02" db="EMBL/GenBank/DDBJ databases">
        <authorList>
            <person name="Ma Q."/>
            <person name="Huang Y."/>
            <person name="Song X."/>
            <person name="Pei D."/>
        </authorList>
    </citation>
    <scope>NUCLEOTIDE SEQUENCE [LARGE SCALE GENOMIC DNA]</scope>
    <source>
        <strain evidence="8">Sxm20200214</strain>
        <tissue evidence="8">Leaf</tissue>
    </source>
</reference>
<proteinExistence type="predicted"/>
<accession>A0A8X7TLD7</accession>
<dbReference type="Gene3D" id="3.40.50.1000">
    <property type="entry name" value="HAD superfamily/HAD-like"/>
    <property type="match status" value="1"/>
</dbReference>
<evidence type="ECO:0000256" key="2">
    <source>
        <dbReference type="ARBA" id="ARBA00013081"/>
    </source>
</evidence>
<organism evidence="8 9">
    <name type="scientific">Brassica carinata</name>
    <name type="common">Ethiopian mustard</name>
    <name type="synonym">Abyssinian cabbage</name>
    <dbReference type="NCBI Taxonomy" id="52824"/>
    <lineage>
        <taxon>Eukaryota</taxon>
        <taxon>Viridiplantae</taxon>
        <taxon>Streptophyta</taxon>
        <taxon>Embryophyta</taxon>
        <taxon>Tracheophyta</taxon>
        <taxon>Spermatophyta</taxon>
        <taxon>Magnoliopsida</taxon>
        <taxon>eudicotyledons</taxon>
        <taxon>Gunneridae</taxon>
        <taxon>Pentapetalae</taxon>
        <taxon>rosids</taxon>
        <taxon>malvids</taxon>
        <taxon>Brassicales</taxon>
        <taxon>Brassicaceae</taxon>
        <taxon>Brassiceae</taxon>
        <taxon>Brassica</taxon>
    </lineage>
</organism>
<keyword evidence="9" id="KW-1185">Reference proteome</keyword>
<evidence type="ECO:0000256" key="5">
    <source>
        <dbReference type="ARBA" id="ARBA00047761"/>
    </source>
</evidence>
<dbReference type="Proteomes" id="UP000886595">
    <property type="component" value="Unassembled WGS sequence"/>
</dbReference>
<dbReference type="SMART" id="SM00577">
    <property type="entry name" value="CPDc"/>
    <property type="match status" value="1"/>
</dbReference>
<dbReference type="EC" id="3.1.3.16" evidence="2"/>
<sequence length="408" mass="47628">MNGPCIHPCKHWLTLRGECCECRSYIKRITLPTGLRDTSFPECRHWVAQQGVCRRCGEEVDERDGMIPFDYIAERTQLSQEYVTAMKRQKSRIGYGLRKLHLVLNLRSTLLDSCHISRLADRDKHLVEQVGVRDDVRRFSKRYACSDVLVKLRPFFDQFLREADGMFVMHVYTNLCRSDSRSMVRMLDPQGIFFGRRVIVHEDGLDHEHKTLGLVLAQQSGVVIVDWERRAWEPKDRRNLIQIKPYRYFKYNPRGTLRILFSFLKNKLFKVDSSPPPEQNMYDDDQSDQDTALMDLLKSLKDIHRSIVLQGTCCQCGSAVMDESNKLIPFEFLAKGLKLSPQYVGFMKRHTMINTLKEKKKLHLVLNLHGTLYDYGRISAFSDREKHLVGEVDSRDDLWRITARSHQG</sequence>
<comment type="caution">
    <text evidence="8">The sequence shown here is derived from an EMBL/GenBank/DDBJ whole genome shotgun (WGS) entry which is preliminary data.</text>
</comment>
<comment type="subcellular location">
    <subcellularLocation>
        <location evidence="1">Nucleus</location>
    </subcellularLocation>
</comment>
<dbReference type="InterPro" id="IPR023214">
    <property type="entry name" value="HAD_sf"/>
</dbReference>
<protein>
    <recommendedName>
        <fullName evidence="2">protein-serine/threonine phosphatase</fullName>
        <ecNumber evidence="2">3.1.3.16</ecNumber>
    </recommendedName>
</protein>
<dbReference type="AlphaFoldDB" id="A0A8X7TLD7"/>